<accession>A0ABQ1JBG4</accession>
<dbReference type="EMBL" id="BMDZ01000181">
    <property type="protein sequence ID" value="GGB64255.1"/>
    <property type="molecule type" value="Genomic_DNA"/>
</dbReference>
<keyword evidence="3" id="KW-1185">Reference proteome</keyword>
<dbReference type="Proteomes" id="UP000603352">
    <property type="component" value="Unassembled WGS sequence"/>
</dbReference>
<organism evidence="2 3">
    <name type="scientific">Tistrella bauzanensis</name>
    <dbReference type="NCBI Taxonomy" id="657419"/>
    <lineage>
        <taxon>Bacteria</taxon>
        <taxon>Pseudomonadati</taxon>
        <taxon>Pseudomonadota</taxon>
        <taxon>Alphaproteobacteria</taxon>
        <taxon>Geminicoccales</taxon>
        <taxon>Geminicoccaceae</taxon>
        <taxon>Tistrella</taxon>
    </lineage>
</organism>
<feature type="signal peptide" evidence="1">
    <location>
        <begin position="1"/>
        <end position="26"/>
    </location>
</feature>
<protein>
    <submittedName>
        <fullName evidence="2">Uncharacterized protein</fullName>
    </submittedName>
</protein>
<reference evidence="3" key="1">
    <citation type="journal article" date="2019" name="Int. J. Syst. Evol. Microbiol.">
        <title>The Global Catalogue of Microorganisms (GCM) 10K type strain sequencing project: providing services to taxonomists for standard genome sequencing and annotation.</title>
        <authorList>
            <consortium name="The Broad Institute Genomics Platform"/>
            <consortium name="The Broad Institute Genome Sequencing Center for Infectious Disease"/>
            <person name="Wu L."/>
            <person name="Ma J."/>
        </authorList>
    </citation>
    <scope>NUCLEOTIDE SEQUENCE [LARGE SCALE GENOMIC DNA]</scope>
    <source>
        <strain evidence="3">CGMCC 1.10188</strain>
    </source>
</reference>
<proteinExistence type="predicted"/>
<evidence type="ECO:0000313" key="3">
    <source>
        <dbReference type="Proteomes" id="UP000603352"/>
    </source>
</evidence>
<comment type="caution">
    <text evidence="2">The sequence shown here is derived from an EMBL/GenBank/DDBJ whole genome shotgun (WGS) entry which is preliminary data.</text>
</comment>
<gene>
    <name evidence="2" type="ORF">GCM10011505_50900</name>
</gene>
<dbReference type="RefSeq" id="WP_372402180.1">
    <property type="nucleotide sequence ID" value="NZ_CP121009.1"/>
</dbReference>
<feature type="chain" id="PRO_5045983084" evidence="1">
    <location>
        <begin position="27"/>
        <end position="80"/>
    </location>
</feature>
<name>A0ABQ1JBG4_9PROT</name>
<evidence type="ECO:0000313" key="2">
    <source>
        <dbReference type="EMBL" id="GGB64255.1"/>
    </source>
</evidence>
<keyword evidence="1" id="KW-0732">Signal</keyword>
<sequence>MIRTIRGAMLAALACLPTLATLSTLAALPGTAAAAGLERQTFSVVGTWSNLSVFKELEAPMWTRIVPEASGGQRGCPARC</sequence>
<evidence type="ECO:0000256" key="1">
    <source>
        <dbReference type="SAM" id="SignalP"/>
    </source>
</evidence>